<dbReference type="PATRIC" id="fig|1359193.3.peg.812"/>
<dbReference type="EMBL" id="LAOI01000001">
    <property type="protein sequence ID" value="KJV89851.1"/>
    <property type="molecule type" value="Genomic_DNA"/>
</dbReference>
<organism evidence="1 2">
    <name type="scientific">Rickettsia bellii str. RML An4</name>
    <dbReference type="NCBI Taxonomy" id="1359193"/>
    <lineage>
        <taxon>Bacteria</taxon>
        <taxon>Pseudomonadati</taxon>
        <taxon>Pseudomonadota</taxon>
        <taxon>Alphaproteobacteria</taxon>
        <taxon>Rickettsiales</taxon>
        <taxon>Rickettsiaceae</taxon>
        <taxon>Rickettsieae</taxon>
        <taxon>Rickettsia</taxon>
        <taxon>belli group</taxon>
    </lineage>
</organism>
<keyword evidence="2" id="KW-1185">Reference proteome</keyword>
<evidence type="ECO:0000313" key="1">
    <source>
        <dbReference type="EMBL" id="KJV89851.1"/>
    </source>
</evidence>
<dbReference type="RefSeq" id="WP_231289196.1">
    <property type="nucleotide sequence ID" value="NZ_LAOI01000001.1"/>
</dbReference>
<sequence length="634" mass="74176">MKKKYYIDSSDEEKENQIINKIISINYNNYLFNNIINIKNIHNADEFKAKLGLILHNLADRFFRSSIINNAYQKIKERKLSLKDTNRNKLLDNIKLSFNIKLDQLFINNKENPITDEDYIQLFNFLFDKHVNLPNVFITKNEITNNKIKSSLIEEIQKNREINLKLLFQNNLNIEIKSNNSAKILACSKVTNRNNKNKIKYLTIKEAKNHSSSTSYELSNSELPAFTDSHVIHYETGNVQTEIFGFGTYKDIFQRMLRNEAHRENIVERIFELVQNKKIANTEKLSQELNNFAEQLTHLLFIVEMQRNNATLFTAPMFLELIIKDTKYLKEEIFFPLSIQTAISKSRGIVNNNCFELPNTHFMDYDINNIKEDFLLLRNEGHILVEWFSKFVNIKLEHINQLFNIITSVQATKIKINENINLINLKELQDFVKLVNSTNFSNGLVKSLEENLYNLIPHFGSRPEQYLLLFKEALLKKTIFSKKVKDLIENTFFEFQKILPKLDSFLVKVQADLKKDIKKIIPEILQILCAKIKEWYNIDAPEYITSVKTVEEFKNKEVLKDITAKINNSNSIFSQSGDKLKFSIPPIKRKIVSTENINNKLLKTHNEETYDSSLDDAIKEYYKIMGEDSSSISL</sequence>
<name>A0A0F3QCG6_RICBE</name>
<accession>A0A0F3QCG6</accession>
<protein>
    <submittedName>
        <fullName evidence="1">Uncharacterized protein</fullName>
    </submittedName>
</protein>
<dbReference type="AlphaFoldDB" id="A0A0F3QCG6"/>
<evidence type="ECO:0000313" key="2">
    <source>
        <dbReference type="Proteomes" id="UP000033661"/>
    </source>
</evidence>
<proteinExistence type="predicted"/>
<gene>
    <name evidence="1" type="ORF">RBEAN4_0840</name>
</gene>
<comment type="caution">
    <text evidence="1">The sequence shown here is derived from an EMBL/GenBank/DDBJ whole genome shotgun (WGS) entry which is preliminary data.</text>
</comment>
<dbReference type="Proteomes" id="UP000033661">
    <property type="component" value="Unassembled WGS sequence"/>
</dbReference>
<reference evidence="1 2" key="1">
    <citation type="submission" date="2015-02" db="EMBL/GenBank/DDBJ databases">
        <title>Genome Sequencing of Rickettsiales.</title>
        <authorList>
            <person name="Daugherty S.C."/>
            <person name="Su Q."/>
            <person name="Abolude K."/>
            <person name="Beier-Sexton M."/>
            <person name="Carlyon J.A."/>
            <person name="Carter R."/>
            <person name="Day N.P."/>
            <person name="Dumler S.J."/>
            <person name="Dyachenko V."/>
            <person name="Godinez A."/>
            <person name="Kurtti T.J."/>
            <person name="Lichay M."/>
            <person name="Mullins K.E."/>
            <person name="Ott S."/>
            <person name="Pappas-Brown V."/>
            <person name="Paris D.H."/>
            <person name="Patel P."/>
            <person name="Richards A.L."/>
            <person name="Sadzewicz L."/>
            <person name="Sears K."/>
            <person name="Seidman D."/>
            <person name="Sengamalay N."/>
            <person name="Stenos J."/>
            <person name="Tallon L.J."/>
            <person name="Vincent G."/>
            <person name="Fraser C.M."/>
            <person name="Munderloh U."/>
            <person name="Dunning-Hotopp J.C."/>
        </authorList>
    </citation>
    <scope>NUCLEOTIDE SEQUENCE [LARGE SCALE GENOMIC DNA]</scope>
    <source>
        <strain evidence="1 2">RML An4</strain>
    </source>
</reference>